<evidence type="ECO:0000256" key="2">
    <source>
        <dbReference type="SAM" id="Phobius"/>
    </source>
</evidence>
<dbReference type="KEGG" id="lbe:MOO44_00710"/>
<evidence type="ECO:0000313" key="4">
    <source>
        <dbReference type="Proteomes" id="UP000831181"/>
    </source>
</evidence>
<sequence>MSNRGYLIGLYIGLSALTIGALLLFGSFFAHANNNQPKISHHEMKLIVDDYNFATNHQKQFQIHGNIPHSYFNGSNDSHPSQHSSNPKNQSQ</sequence>
<protein>
    <submittedName>
        <fullName evidence="3">Uncharacterized protein</fullName>
    </submittedName>
</protein>
<keyword evidence="2" id="KW-1133">Transmembrane helix</keyword>
<proteinExistence type="predicted"/>
<feature type="region of interest" description="Disordered" evidence="1">
    <location>
        <begin position="69"/>
        <end position="92"/>
    </location>
</feature>
<keyword evidence="4" id="KW-1185">Reference proteome</keyword>
<reference evidence="3" key="1">
    <citation type="journal article" date="2022" name="Int. J. Syst. Evol. Microbiol.">
        <title>Apilactobacillus apisilvae sp. nov., Nicolia spurrieriana gen. nov. sp. nov., Bombilactobacillus folatiphilus sp. nov. and Bombilactobacillus thymidiniphilus sp. nov., four new lactic acid bacterial isolates from stingless bees Tetragonula carbonaria and Austroplebeia australis.</title>
        <authorList>
            <person name="Oliphant S.A."/>
            <person name="Watson-Haigh N.S."/>
            <person name="Sumby K.M."/>
            <person name="Gardner J."/>
            <person name="Groom S."/>
            <person name="Jiranek V."/>
        </authorList>
    </citation>
    <scope>NUCLEOTIDE SEQUENCE</scope>
    <source>
        <strain evidence="3">SGEP1_A5</strain>
    </source>
</reference>
<evidence type="ECO:0000313" key="3">
    <source>
        <dbReference type="EMBL" id="UQS86194.1"/>
    </source>
</evidence>
<geneLocation type="plasmid" evidence="3 4">
    <name>p1unnamed</name>
</geneLocation>
<accession>A0A976RQX5</accession>
<dbReference type="AlphaFoldDB" id="A0A976RQX5"/>
<name>A0A976RQX5_9LACO</name>
<dbReference type="Proteomes" id="UP000831181">
    <property type="component" value="Plasmid p1unnamed"/>
</dbReference>
<feature type="transmembrane region" description="Helical" evidence="2">
    <location>
        <begin position="6"/>
        <end position="30"/>
    </location>
</feature>
<keyword evidence="2" id="KW-0812">Transmembrane</keyword>
<evidence type="ECO:0000256" key="1">
    <source>
        <dbReference type="SAM" id="MobiDB-lite"/>
    </source>
</evidence>
<keyword evidence="2" id="KW-0472">Membrane</keyword>
<organism evidence="3 4">
    <name type="scientific">Nicoliella spurrieriana</name>
    <dbReference type="NCBI Taxonomy" id="2925830"/>
    <lineage>
        <taxon>Bacteria</taxon>
        <taxon>Bacillati</taxon>
        <taxon>Bacillota</taxon>
        <taxon>Bacilli</taxon>
        <taxon>Lactobacillales</taxon>
        <taxon>Lactobacillaceae</taxon>
        <taxon>Nicoliella</taxon>
    </lineage>
</organism>
<keyword evidence="3" id="KW-0614">Plasmid</keyword>
<dbReference type="RefSeq" id="WP_260116003.1">
    <property type="nucleotide sequence ID" value="NZ_CP093360.1"/>
</dbReference>
<dbReference type="EMBL" id="CP093360">
    <property type="protein sequence ID" value="UQS86194.1"/>
    <property type="molecule type" value="Genomic_DNA"/>
</dbReference>
<feature type="compositionally biased region" description="Polar residues" evidence="1">
    <location>
        <begin position="72"/>
        <end position="92"/>
    </location>
</feature>
<gene>
    <name evidence="3" type="ORF">MOO44_00710</name>
</gene>